<gene>
    <name evidence="11" type="ORF">SAMN04490247_2446</name>
</gene>
<comment type="function">
    <text evidence="10">Allosteric enzyme that catalyzes the rate-limiting step in glycogen catabolism, the phosphorolytic cleavage of glycogen to produce glucose-1-phosphate, and plays a central role in maintaining cellular and organismal glucose homeostasis.</text>
</comment>
<evidence type="ECO:0000256" key="4">
    <source>
        <dbReference type="ARBA" id="ARBA00022676"/>
    </source>
</evidence>
<dbReference type="GO" id="GO:0008184">
    <property type="term" value="F:glycogen phosphorylase activity"/>
    <property type="evidence" value="ECO:0007669"/>
    <property type="project" value="InterPro"/>
</dbReference>
<proteinExistence type="inferred from homology"/>
<protein>
    <recommendedName>
        <fullName evidence="10">Alpha-1,4 glucan phosphorylase</fullName>
        <ecNumber evidence="10">2.4.1.1</ecNumber>
    </recommendedName>
</protein>
<reference evidence="12" key="1">
    <citation type="submission" date="2016-10" db="EMBL/GenBank/DDBJ databases">
        <authorList>
            <person name="Varghese N."/>
            <person name="Submissions S."/>
        </authorList>
    </citation>
    <scope>NUCLEOTIDE SEQUENCE [LARGE SCALE GENOMIC DNA]</scope>
    <source>
        <strain evidence="12">DSM 4771</strain>
    </source>
</reference>
<dbReference type="Proteomes" id="UP000199225">
    <property type="component" value="Unassembled WGS sequence"/>
</dbReference>
<dbReference type="AlphaFoldDB" id="A0A1G8UZ37"/>
<dbReference type="EC" id="2.4.1.1" evidence="10"/>
<evidence type="ECO:0000256" key="6">
    <source>
        <dbReference type="ARBA" id="ARBA00022898"/>
    </source>
</evidence>
<keyword evidence="12" id="KW-1185">Reference proteome</keyword>
<organism evidence="11 12">
    <name type="scientific">Salimicrobium halophilum</name>
    <dbReference type="NCBI Taxonomy" id="86666"/>
    <lineage>
        <taxon>Bacteria</taxon>
        <taxon>Bacillati</taxon>
        <taxon>Bacillota</taxon>
        <taxon>Bacilli</taxon>
        <taxon>Bacillales</taxon>
        <taxon>Bacillaceae</taxon>
        <taxon>Salimicrobium</taxon>
    </lineage>
</organism>
<dbReference type="Pfam" id="PF00343">
    <property type="entry name" value="Phosphorylase"/>
    <property type="match status" value="1"/>
</dbReference>
<dbReference type="GO" id="GO:0005980">
    <property type="term" value="P:glycogen catabolic process"/>
    <property type="evidence" value="ECO:0007669"/>
    <property type="project" value="TreeGrafter"/>
</dbReference>
<dbReference type="Gene3D" id="3.40.50.2000">
    <property type="entry name" value="Glycogen Phosphorylase B"/>
    <property type="match status" value="2"/>
</dbReference>
<name>A0A1G8UZ37_9BACI</name>
<evidence type="ECO:0000256" key="8">
    <source>
        <dbReference type="ARBA" id="ARBA00025174"/>
    </source>
</evidence>
<dbReference type="FunFam" id="3.40.50.2000:FF:000149">
    <property type="entry name" value="Glycogen phosphorylase, muscle form"/>
    <property type="match status" value="1"/>
</dbReference>
<sequence>MFSDKEEFKQAFSQKLEAELGKTVETATEVDAYRVLGSLLRERIGKKWLETHQRYEQEKEKQVYYFSMEFLMGRLMGNNLLNMQVVGVVSEGLKDLGFDLSELEEEESDAGLGNGGLGRLAACFLDSLASLGLAGHGYGIRYKYGMFDQKIIDGNQVEFPDLWLSREFVWEVRRPEEAVEVRLGGHVSSREDEDGNLHFDHYDYEQVQAVPYDVPVVGYESDTVNTLRLWSVEANLDDTIKKAEKLNEFGNFLGHKRSLEAISEFLYPDDSHEEGKQLRLKQEYFLVSAGVQSAVRAFEQLDLPWAAFPEKVALHINDTHPAMVIPELMRVLMDEKQLGWKEAWGITQASVSYTNHTTLSEALESWPVDMVRQLLPRIFMIMEEINERFCQSLWEQYPGEFDRIAELAIIADGQVKMAHLAIVGSHSINGVAKLHTEILKKREMKIFYDTFPERFNNKTNGITHRRWLMHANKPLAGLITDTIGETWIDKPARLTDLLAYQDDAGVLDRIQAIKQRNKESLASWVYEKKGISLDPQSIFDVHIKRLHGYKRQLLNALHIMHLYNKIKMDPTLAMAPRTFFFGAKAAQGYHYAKKIIKLINTIADVVNNDPVVNSKLKVVFLENYSVSLAERIIPAANVSEQISTASKEASGTGNMKLMMNGALTLGTMDGANVEIHELVGKDNIYTFGLSSEEVLEYYRSGSYSSKHIYETDEVVRLTVDQLIHYSPFSKGDTEFQEIYDSLISHNDEFFVLKDFQAYVAAQEQVGIDYQNEQTWNRKSLINIAHAGKFSSDRTIQEYASDIWRIAPVNTFK</sequence>
<dbReference type="NCBIfam" id="TIGR02093">
    <property type="entry name" value="P_ylase"/>
    <property type="match status" value="1"/>
</dbReference>
<dbReference type="EMBL" id="FNEV01000007">
    <property type="protein sequence ID" value="SDJ58210.1"/>
    <property type="molecule type" value="Genomic_DNA"/>
</dbReference>
<dbReference type="PROSITE" id="PS00102">
    <property type="entry name" value="PHOSPHORYLASE"/>
    <property type="match status" value="1"/>
</dbReference>
<comment type="similarity">
    <text evidence="3 10">Belongs to the glycogen phosphorylase family.</text>
</comment>
<evidence type="ECO:0000256" key="2">
    <source>
        <dbReference type="ARBA" id="ARBA00001933"/>
    </source>
</evidence>
<dbReference type="STRING" id="86666.SAMN04490247_2446"/>
<evidence type="ECO:0000256" key="10">
    <source>
        <dbReference type="RuleBase" id="RU000587"/>
    </source>
</evidence>
<dbReference type="SUPFAM" id="SSF53756">
    <property type="entry name" value="UDP-Glycosyltransferase/glycogen phosphorylase"/>
    <property type="match status" value="1"/>
</dbReference>
<evidence type="ECO:0000256" key="5">
    <source>
        <dbReference type="ARBA" id="ARBA00022679"/>
    </source>
</evidence>
<evidence type="ECO:0000256" key="1">
    <source>
        <dbReference type="ARBA" id="ARBA00001275"/>
    </source>
</evidence>
<dbReference type="PANTHER" id="PTHR11468">
    <property type="entry name" value="GLYCOGEN PHOSPHORYLASE"/>
    <property type="match status" value="1"/>
</dbReference>
<dbReference type="OrthoDB" id="9760804at2"/>
<dbReference type="PANTHER" id="PTHR11468:SF3">
    <property type="entry name" value="GLYCOGEN PHOSPHORYLASE, LIVER FORM"/>
    <property type="match status" value="1"/>
</dbReference>
<feature type="modified residue" description="N6-(pyridoxal phosphate)lysine" evidence="9">
    <location>
        <position position="656"/>
    </location>
</feature>
<keyword evidence="4 10" id="KW-0328">Glycosyltransferase</keyword>
<evidence type="ECO:0000256" key="3">
    <source>
        <dbReference type="ARBA" id="ARBA00006047"/>
    </source>
</evidence>
<comment type="function">
    <text evidence="8">Phosphorylase is an important allosteric enzyme in carbohydrate metabolism. Enzymes from different sources differ in their regulatory mechanisms and in their natural substrates. However, all known phosphorylases share catalytic and structural properties.</text>
</comment>
<dbReference type="InterPro" id="IPR011833">
    <property type="entry name" value="Glycg_phsphrylas"/>
</dbReference>
<keyword evidence="5 10" id="KW-0808">Transferase</keyword>
<keyword evidence="6 9" id="KW-0663">Pyridoxal phosphate</keyword>
<dbReference type="PIRSF" id="PIRSF000460">
    <property type="entry name" value="Pprylas_GlgP"/>
    <property type="match status" value="1"/>
</dbReference>
<keyword evidence="7 10" id="KW-0119">Carbohydrate metabolism</keyword>
<accession>A0A1G8UZ37</accession>
<dbReference type="InterPro" id="IPR000811">
    <property type="entry name" value="Glyco_trans_35"/>
</dbReference>
<evidence type="ECO:0000313" key="11">
    <source>
        <dbReference type="EMBL" id="SDJ58210.1"/>
    </source>
</evidence>
<evidence type="ECO:0000256" key="9">
    <source>
        <dbReference type="PIRSR" id="PIRSR000460-1"/>
    </source>
</evidence>
<dbReference type="InterPro" id="IPR035090">
    <property type="entry name" value="Pyridoxal_P_attach_site"/>
</dbReference>
<dbReference type="GO" id="GO:0005737">
    <property type="term" value="C:cytoplasm"/>
    <property type="evidence" value="ECO:0007669"/>
    <property type="project" value="TreeGrafter"/>
</dbReference>
<comment type="cofactor">
    <cofactor evidence="2 10">
        <name>pyridoxal 5'-phosphate</name>
        <dbReference type="ChEBI" id="CHEBI:597326"/>
    </cofactor>
</comment>
<dbReference type="GO" id="GO:0030170">
    <property type="term" value="F:pyridoxal phosphate binding"/>
    <property type="evidence" value="ECO:0007669"/>
    <property type="project" value="InterPro"/>
</dbReference>
<comment type="catalytic activity">
    <reaction evidence="1 10">
        <text>[(1-&gt;4)-alpha-D-glucosyl](n) + phosphate = [(1-&gt;4)-alpha-D-glucosyl](n-1) + alpha-D-glucose 1-phosphate</text>
        <dbReference type="Rhea" id="RHEA:41732"/>
        <dbReference type="Rhea" id="RHEA-COMP:9584"/>
        <dbReference type="Rhea" id="RHEA-COMP:9586"/>
        <dbReference type="ChEBI" id="CHEBI:15444"/>
        <dbReference type="ChEBI" id="CHEBI:43474"/>
        <dbReference type="ChEBI" id="CHEBI:58601"/>
        <dbReference type="EC" id="2.4.1.1"/>
    </reaction>
</comment>
<dbReference type="RefSeq" id="WP_093194145.1">
    <property type="nucleotide sequence ID" value="NZ_FNEV01000007.1"/>
</dbReference>
<dbReference type="CDD" id="cd04300">
    <property type="entry name" value="GT35_Glycogen_Phosphorylase"/>
    <property type="match status" value="1"/>
</dbReference>
<evidence type="ECO:0000313" key="12">
    <source>
        <dbReference type="Proteomes" id="UP000199225"/>
    </source>
</evidence>
<evidence type="ECO:0000256" key="7">
    <source>
        <dbReference type="ARBA" id="ARBA00023277"/>
    </source>
</evidence>